<dbReference type="GO" id="GO:0006283">
    <property type="term" value="P:transcription-coupled nucleotide-excision repair"/>
    <property type="evidence" value="ECO:0007669"/>
    <property type="project" value="TreeGrafter"/>
</dbReference>
<reference evidence="3 4" key="1">
    <citation type="submission" date="2013-11" db="EMBL/GenBank/DDBJ databases">
        <title>The Genome Sequence of Phytophthora parasitica P1569.</title>
        <authorList>
            <consortium name="The Broad Institute Genomics Platform"/>
            <person name="Russ C."/>
            <person name="Tyler B."/>
            <person name="Panabieres F."/>
            <person name="Shan W."/>
            <person name="Tripathy S."/>
            <person name="Grunwald N."/>
            <person name="Machado M."/>
            <person name="Johnson C.S."/>
            <person name="Arredondo F."/>
            <person name="Hong C."/>
            <person name="Coffey M."/>
            <person name="Young S.K."/>
            <person name="Zeng Q."/>
            <person name="Gargeya S."/>
            <person name="Fitzgerald M."/>
            <person name="Abouelleil A."/>
            <person name="Alvarado L."/>
            <person name="Chapman S.B."/>
            <person name="Gainer-Dewar J."/>
            <person name="Goldberg J."/>
            <person name="Griggs A."/>
            <person name="Gujja S."/>
            <person name="Hansen M."/>
            <person name="Howarth C."/>
            <person name="Imamovic A."/>
            <person name="Ireland A."/>
            <person name="Larimer J."/>
            <person name="McCowan C."/>
            <person name="Murphy C."/>
            <person name="Pearson M."/>
            <person name="Poon T.W."/>
            <person name="Priest M."/>
            <person name="Roberts A."/>
            <person name="Saif S."/>
            <person name="Shea T."/>
            <person name="Sykes S."/>
            <person name="Wortman J."/>
            <person name="Nusbaum C."/>
            <person name="Birren B."/>
        </authorList>
    </citation>
    <scope>NUCLEOTIDE SEQUENCE [LARGE SCALE GENOMIC DNA]</scope>
    <source>
        <strain evidence="3 4">P1569</strain>
    </source>
</reference>
<dbReference type="GO" id="GO:0035091">
    <property type="term" value="F:phosphatidylinositol binding"/>
    <property type="evidence" value="ECO:0007669"/>
    <property type="project" value="InterPro"/>
</dbReference>
<dbReference type="GO" id="GO:0043130">
    <property type="term" value="F:ubiquitin binding"/>
    <property type="evidence" value="ECO:0007669"/>
    <property type="project" value="InterPro"/>
</dbReference>
<evidence type="ECO:0000313" key="3">
    <source>
        <dbReference type="EMBL" id="ETI39402.1"/>
    </source>
</evidence>
<dbReference type="OrthoDB" id="5594015at2759"/>
<dbReference type="InterPro" id="IPR018610">
    <property type="entry name" value="UVSSA"/>
</dbReference>
<feature type="region of interest" description="Disordered" evidence="1">
    <location>
        <begin position="201"/>
        <end position="233"/>
    </location>
</feature>
<feature type="region of interest" description="Disordered" evidence="1">
    <location>
        <begin position="326"/>
        <end position="348"/>
    </location>
</feature>
<dbReference type="Pfam" id="PF20867">
    <property type="entry name" value="UVSSA_N"/>
    <property type="match status" value="1"/>
</dbReference>
<evidence type="ECO:0000256" key="1">
    <source>
        <dbReference type="SAM" id="MobiDB-lite"/>
    </source>
</evidence>
<dbReference type="PANTHER" id="PTHR28670:SF1">
    <property type="entry name" value="UV-STIMULATED SCAFFOLD PROTEIN A"/>
    <property type="match status" value="1"/>
</dbReference>
<feature type="domain" description="VHS" evidence="2">
    <location>
        <begin position="58"/>
        <end position="199"/>
    </location>
</feature>
<dbReference type="Proteomes" id="UP000018721">
    <property type="component" value="Unassembled WGS sequence"/>
</dbReference>
<evidence type="ECO:0000313" key="4">
    <source>
        <dbReference type="Proteomes" id="UP000018721"/>
    </source>
</evidence>
<sequence length="490" mass="56270">MNRYGDGDVNAVGIQALNSENESTRFDETLNGYFRVSNAANKRLRVHGGRHVPSQTAENNPDTCLKQLKRMLRDAEATVQSEYIHRLHLTIQHQFKRAKTSSIVFCRAVELCREIFKRSAVFRALISAQTASFFDQLLVAAGEDPRANVSRALRARNRGSKQLKTVLELIETWKQDFGNKYPSLVAGYSVLIDRGYQFPNARERQQEQRDRQVDIQRHRERVNNAKKQQRDREMKRYVPEMEQVLVEMNRVFEILVPTLDAFNVEEEEKSAETSVDVNVAKSKKNSDERIHVIDNEDHEADVDNDIQWENVTGVDADDEDTVEWESVEVDDTSDNTEEDNASDGDTAEDQMDINEIVQAYGLGSSSYQLTIEVSKQVCEESSDNGALFRTLADGTLRMRKRFLPLLDDWEQHSTLGGQCSSRSSDLLTQREILLRIRDLRDRMTRALLKWDDLVQDSKKKKTSVQSAVVSLPLESYNLPTKRRRRTNPQP</sequence>
<comment type="caution">
    <text evidence="3">The sequence shown here is derived from an EMBL/GenBank/DDBJ whole genome shotgun (WGS) entry which is preliminary data.</text>
</comment>
<dbReference type="GO" id="GO:0009411">
    <property type="term" value="P:response to UV"/>
    <property type="evidence" value="ECO:0007669"/>
    <property type="project" value="InterPro"/>
</dbReference>
<proteinExistence type="predicted"/>
<dbReference type="EMBL" id="ANIZ01002618">
    <property type="protein sequence ID" value="ETI39402.1"/>
    <property type="molecule type" value="Genomic_DNA"/>
</dbReference>
<dbReference type="InterPro" id="IPR049408">
    <property type="entry name" value="UVSSA_N_a-solenoid_rpt"/>
</dbReference>
<organism evidence="3 4">
    <name type="scientific">Phytophthora nicotianae P1569</name>
    <dbReference type="NCBI Taxonomy" id="1317065"/>
    <lineage>
        <taxon>Eukaryota</taxon>
        <taxon>Sar</taxon>
        <taxon>Stramenopiles</taxon>
        <taxon>Oomycota</taxon>
        <taxon>Peronosporomycetes</taxon>
        <taxon>Peronosporales</taxon>
        <taxon>Peronosporaceae</taxon>
        <taxon>Phytophthora</taxon>
    </lineage>
</organism>
<dbReference type="HOGENOM" id="CLU_043896_0_0_1"/>
<dbReference type="GO" id="GO:0000993">
    <property type="term" value="F:RNA polymerase II complex binding"/>
    <property type="evidence" value="ECO:0007669"/>
    <property type="project" value="TreeGrafter"/>
</dbReference>
<dbReference type="GO" id="GO:0005694">
    <property type="term" value="C:chromosome"/>
    <property type="evidence" value="ECO:0007669"/>
    <property type="project" value="TreeGrafter"/>
</dbReference>
<protein>
    <recommendedName>
        <fullName evidence="2">VHS domain-containing protein</fullName>
    </recommendedName>
</protein>
<accession>V9EMW8</accession>
<dbReference type="InterPro" id="IPR002014">
    <property type="entry name" value="VHS_dom"/>
</dbReference>
<evidence type="ECO:0000259" key="2">
    <source>
        <dbReference type="PROSITE" id="PS50179"/>
    </source>
</evidence>
<name>V9EMW8_PHYNI</name>
<dbReference type="PANTHER" id="PTHR28670">
    <property type="entry name" value="UV-STIMULATED SCAFFOLD PROTEIN A"/>
    <property type="match status" value="1"/>
</dbReference>
<dbReference type="AlphaFoldDB" id="V9EMW8"/>
<dbReference type="PROSITE" id="PS50179">
    <property type="entry name" value="VHS"/>
    <property type="match status" value="1"/>
</dbReference>
<dbReference type="eggNOG" id="KOG2374">
    <property type="taxonomic scope" value="Eukaryota"/>
</dbReference>
<gene>
    <name evidence="3" type="ORF">F443_15009</name>
</gene>
<keyword evidence="4" id="KW-1185">Reference proteome</keyword>